<dbReference type="EMBL" id="HACA01011814">
    <property type="protein sequence ID" value="CDW29175.1"/>
    <property type="molecule type" value="Transcribed_RNA"/>
</dbReference>
<feature type="transmembrane region" description="Helical" evidence="1">
    <location>
        <begin position="13"/>
        <end position="34"/>
    </location>
</feature>
<dbReference type="AlphaFoldDB" id="A0A0K2TTM7"/>
<proteinExistence type="predicted"/>
<reference evidence="2" key="1">
    <citation type="submission" date="2014-05" db="EMBL/GenBank/DDBJ databases">
        <authorList>
            <person name="Chronopoulou M."/>
        </authorList>
    </citation>
    <scope>NUCLEOTIDE SEQUENCE</scope>
    <source>
        <tissue evidence="2">Whole organism</tissue>
    </source>
</reference>
<keyword evidence="1" id="KW-0472">Membrane</keyword>
<keyword evidence="1" id="KW-1133">Transmembrane helix</keyword>
<feature type="non-terminal residue" evidence="2">
    <location>
        <position position="1"/>
    </location>
</feature>
<keyword evidence="1" id="KW-0812">Transmembrane</keyword>
<protein>
    <submittedName>
        <fullName evidence="2">Uncharacterized protein</fullName>
    </submittedName>
</protein>
<organism evidence="2">
    <name type="scientific">Lepeophtheirus salmonis</name>
    <name type="common">Salmon louse</name>
    <name type="synonym">Caligus salmonis</name>
    <dbReference type="NCBI Taxonomy" id="72036"/>
    <lineage>
        <taxon>Eukaryota</taxon>
        <taxon>Metazoa</taxon>
        <taxon>Ecdysozoa</taxon>
        <taxon>Arthropoda</taxon>
        <taxon>Crustacea</taxon>
        <taxon>Multicrustacea</taxon>
        <taxon>Hexanauplia</taxon>
        <taxon>Copepoda</taxon>
        <taxon>Siphonostomatoida</taxon>
        <taxon>Caligidae</taxon>
        <taxon>Lepeophtheirus</taxon>
    </lineage>
</organism>
<name>A0A0K2TTM7_LEPSM</name>
<sequence length="49" mass="5381">GNTLHYIYVLKKFILLNIAGISDKFLTAILLFGLTSNISSAPTKTRAIE</sequence>
<evidence type="ECO:0000313" key="2">
    <source>
        <dbReference type="EMBL" id="CDW29175.1"/>
    </source>
</evidence>
<accession>A0A0K2TTM7</accession>
<evidence type="ECO:0000256" key="1">
    <source>
        <dbReference type="SAM" id="Phobius"/>
    </source>
</evidence>